<dbReference type="Proteomes" id="UP000001861">
    <property type="component" value="Unassembled WGS sequence"/>
</dbReference>
<proteinExistence type="predicted"/>
<feature type="compositionally biased region" description="Polar residues" evidence="1">
    <location>
        <begin position="114"/>
        <end position="131"/>
    </location>
</feature>
<dbReference type="InParanoid" id="A8NKL3"/>
<sequence>MRKFLSSLSFRSKPGRSEGRSSRHSDDDWKRSRSERVTVVLNTPDSDSPPKYEWDVSTRDNSPSDMNPRKWATEDGSDAVLPPRIPRGYLPSTQFGPVLPSSQEPCQTDDRYPNISQRGSPLAGTSQSSQPSQIYHRAAAYAQLTANQSAPTFPVPSIPIIIPTINGPQARSCSRASNDHRVRSGFGRSNTQDTNGSEGEVREVTAKLKAVPASTLSIVSSSSRGVGRSGWSSTTEQSNNIRSPISTPPTTVPTMASTGSPTDNKRIRRGTTRISRMPSPATIPPWPVATEPEKIPASVRRVRGADAAQQRAKVPSESEWQGLNRYPPQGGRNSQSILGSKQMADPQEDLTKVTITRPRDFQLMAHSARVHPHRTTAFVPCDSRRRMQATAERDVADQLMNVTVTIGGCITQLENITDAVQMQRKRYGGNGWGRRDTLSSRDSSVPNIFVEAPTPKTRSSLAGSLTRSRYDY</sequence>
<gene>
    <name evidence="2" type="ORF">CC1G_02218</name>
</gene>
<feature type="compositionally biased region" description="Low complexity" evidence="1">
    <location>
        <begin position="221"/>
        <end position="235"/>
    </location>
</feature>
<dbReference type="GeneID" id="6010997"/>
<feature type="compositionally biased region" description="Basic and acidic residues" evidence="1">
    <location>
        <begin position="48"/>
        <end position="58"/>
    </location>
</feature>
<dbReference type="KEGG" id="cci:CC1G_02218"/>
<organism evidence="2 3">
    <name type="scientific">Coprinopsis cinerea (strain Okayama-7 / 130 / ATCC MYA-4618 / FGSC 9003)</name>
    <name type="common">Inky cap fungus</name>
    <name type="synonym">Hormographiella aspergillata</name>
    <dbReference type="NCBI Taxonomy" id="240176"/>
    <lineage>
        <taxon>Eukaryota</taxon>
        <taxon>Fungi</taxon>
        <taxon>Dikarya</taxon>
        <taxon>Basidiomycota</taxon>
        <taxon>Agaricomycotina</taxon>
        <taxon>Agaricomycetes</taxon>
        <taxon>Agaricomycetidae</taxon>
        <taxon>Agaricales</taxon>
        <taxon>Agaricineae</taxon>
        <taxon>Psathyrellaceae</taxon>
        <taxon>Coprinopsis</taxon>
    </lineage>
</organism>
<dbReference type="EMBL" id="AACS02000010">
    <property type="protein sequence ID" value="EAU87459.1"/>
    <property type="molecule type" value="Genomic_DNA"/>
</dbReference>
<evidence type="ECO:0000256" key="1">
    <source>
        <dbReference type="SAM" id="MobiDB-lite"/>
    </source>
</evidence>
<feature type="compositionally biased region" description="Polar residues" evidence="1">
    <location>
        <begin position="1"/>
        <end position="10"/>
    </location>
</feature>
<accession>A8NKL3</accession>
<feature type="compositionally biased region" description="Polar residues" evidence="1">
    <location>
        <begin position="91"/>
        <end position="106"/>
    </location>
</feature>
<protein>
    <submittedName>
        <fullName evidence="2">Uncharacterized protein</fullName>
    </submittedName>
</protein>
<feature type="region of interest" description="Disordered" evidence="1">
    <location>
        <begin position="310"/>
        <end position="335"/>
    </location>
</feature>
<feature type="compositionally biased region" description="Basic and acidic residues" evidence="1">
    <location>
        <begin position="15"/>
        <end position="36"/>
    </location>
</feature>
<name>A8NKL3_COPC7</name>
<dbReference type="AlphaFoldDB" id="A8NKL3"/>
<dbReference type="RefSeq" id="XP_001834482.1">
    <property type="nucleotide sequence ID" value="XM_001834430.1"/>
</dbReference>
<feature type="region of interest" description="Disordered" evidence="1">
    <location>
        <begin position="221"/>
        <end position="290"/>
    </location>
</feature>
<dbReference type="VEuPathDB" id="FungiDB:CC1G_02218"/>
<keyword evidence="3" id="KW-1185">Reference proteome</keyword>
<feature type="compositionally biased region" description="Polar residues" evidence="1">
    <location>
        <begin position="187"/>
        <end position="197"/>
    </location>
</feature>
<comment type="caution">
    <text evidence="2">The sequence shown here is derived from an EMBL/GenBank/DDBJ whole genome shotgun (WGS) entry which is preliminary data.</text>
</comment>
<feature type="region of interest" description="Disordered" evidence="1">
    <location>
        <begin position="171"/>
        <end position="200"/>
    </location>
</feature>
<feature type="region of interest" description="Disordered" evidence="1">
    <location>
        <begin position="1"/>
        <end position="131"/>
    </location>
</feature>
<evidence type="ECO:0000313" key="2">
    <source>
        <dbReference type="EMBL" id="EAU87459.1"/>
    </source>
</evidence>
<reference evidence="2 3" key="1">
    <citation type="journal article" date="2010" name="Proc. Natl. Acad. Sci. U.S.A.">
        <title>Insights into evolution of multicellular fungi from the assembled chromosomes of the mushroom Coprinopsis cinerea (Coprinus cinereus).</title>
        <authorList>
            <person name="Stajich J.E."/>
            <person name="Wilke S.K."/>
            <person name="Ahren D."/>
            <person name="Au C.H."/>
            <person name="Birren B.W."/>
            <person name="Borodovsky M."/>
            <person name="Burns C."/>
            <person name="Canback B."/>
            <person name="Casselton L.A."/>
            <person name="Cheng C.K."/>
            <person name="Deng J."/>
            <person name="Dietrich F.S."/>
            <person name="Fargo D.C."/>
            <person name="Farman M.L."/>
            <person name="Gathman A.C."/>
            <person name="Goldberg J."/>
            <person name="Guigo R."/>
            <person name="Hoegger P.J."/>
            <person name="Hooker J.B."/>
            <person name="Huggins A."/>
            <person name="James T.Y."/>
            <person name="Kamada T."/>
            <person name="Kilaru S."/>
            <person name="Kodira C."/>
            <person name="Kues U."/>
            <person name="Kupfer D."/>
            <person name="Kwan H.S."/>
            <person name="Lomsadze A."/>
            <person name="Li W."/>
            <person name="Lilly W.W."/>
            <person name="Ma L.J."/>
            <person name="Mackey A.J."/>
            <person name="Manning G."/>
            <person name="Martin F."/>
            <person name="Muraguchi H."/>
            <person name="Natvig D.O."/>
            <person name="Palmerini H."/>
            <person name="Ramesh M.A."/>
            <person name="Rehmeyer C.J."/>
            <person name="Roe B.A."/>
            <person name="Shenoy N."/>
            <person name="Stanke M."/>
            <person name="Ter-Hovhannisyan V."/>
            <person name="Tunlid A."/>
            <person name="Velagapudi R."/>
            <person name="Vision T.J."/>
            <person name="Zeng Q."/>
            <person name="Zolan M.E."/>
            <person name="Pukkila P.J."/>
        </authorList>
    </citation>
    <scope>NUCLEOTIDE SEQUENCE [LARGE SCALE GENOMIC DNA]</scope>
    <source>
        <strain evidence="3">Okayama-7 / 130 / ATCC MYA-4618 / FGSC 9003</strain>
    </source>
</reference>
<evidence type="ECO:0000313" key="3">
    <source>
        <dbReference type="Proteomes" id="UP000001861"/>
    </source>
</evidence>